<name>A0A151N0E9_ALLMI</name>
<dbReference type="AlphaFoldDB" id="A0A151N0E9"/>
<evidence type="ECO:0000313" key="2">
    <source>
        <dbReference type="EMBL" id="KYO30303.1"/>
    </source>
</evidence>
<reference evidence="2 3" key="1">
    <citation type="journal article" date="2012" name="Genome Biol.">
        <title>Sequencing three crocodilian genomes to illuminate the evolution of archosaurs and amniotes.</title>
        <authorList>
            <person name="St John J.A."/>
            <person name="Braun E.L."/>
            <person name="Isberg S.R."/>
            <person name="Miles L.G."/>
            <person name="Chong A.Y."/>
            <person name="Gongora J."/>
            <person name="Dalzell P."/>
            <person name="Moran C."/>
            <person name="Bed'hom B."/>
            <person name="Abzhanov A."/>
            <person name="Burgess S.C."/>
            <person name="Cooksey A.M."/>
            <person name="Castoe T.A."/>
            <person name="Crawford N.G."/>
            <person name="Densmore L.D."/>
            <person name="Drew J.C."/>
            <person name="Edwards S.V."/>
            <person name="Faircloth B.C."/>
            <person name="Fujita M.K."/>
            <person name="Greenwold M.J."/>
            <person name="Hoffmann F.G."/>
            <person name="Howard J.M."/>
            <person name="Iguchi T."/>
            <person name="Janes D.E."/>
            <person name="Khan S.Y."/>
            <person name="Kohno S."/>
            <person name="de Koning A.J."/>
            <person name="Lance S.L."/>
            <person name="McCarthy F.M."/>
            <person name="McCormack J.E."/>
            <person name="Merchant M.E."/>
            <person name="Peterson D.G."/>
            <person name="Pollock D.D."/>
            <person name="Pourmand N."/>
            <person name="Raney B.J."/>
            <person name="Roessler K.A."/>
            <person name="Sanford J.R."/>
            <person name="Sawyer R.H."/>
            <person name="Schmidt C.J."/>
            <person name="Triplett E.W."/>
            <person name="Tuberville T.D."/>
            <person name="Venegas-Anaya M."/>
            <person name="Howard J.T."/>
            <person name="Jarvis E.D."/>
            <person name="Guillette L.J.Jr."/>
            <person name="Glenn T.C."/>
            <person name="Green R.E."/>
            <person name="Ray D.A."/>
        </authorList>
    </citation>
    <scope>NUCLEOTIDE SEQUENCE [LARGE SCALE GENOMIC DNA]</scope>
    <source>
        <strain evidence="2">KSC_2009_1</strain>
    </source>
</reference>
<keyword evidence="3" id="KW-1185">Reference proteome</keyword>
<proteinExistence type="predicted"/>
<accession>A0A151N0E9</accession>
<protein>
    <submittedName>
        <fullName evidence="2">Uncharacterized protein</fullName>
    </submittedName>
</protein>
<evidence type="ECO:0000256" key="1">
    <source>
        <dbReference type="SAM" id="MobiDB-lite"/>
    </source>
</evidence>
<evidence type="ECO:0000313" key="3">
    <source>
        <dbReference type="Proteomes" id="UP000050525"/>
    </source>
</evidence>
<dbReference type="Proteomes" id="UP000050525">
    <property type="component" value="Unassembled WGS sequence"/>
</dbReference>
<feature type="region of interest" description="Disordered" evidence="1">
    <location>
        <begin position="43"/>
        <end position="65"/>
    </location>
</feature>
<organism evidence="2 3">
    <name type="scientific">Alligator mississippiensis</name>
    <name type="common">American alligator</name>
    <dbReference type="NCBI Taxonomy" id="8496"/>
    <lineage>
        <taxon>Eukaryota</taxon>
        <taxon>Metazoa</taxon>
        <taxon>Chordata</taxon>
        <taxon>Craniata</taxon>
        <taxon>Vertebrata</taxon>
        <taxon>Euteleostomi</taxon>
        <taxon>Archelosauria</taxon>
        <taxon>Archosauria</taxon>
        <taxon>Crocodylia</taxon>
        <taxon>Alligatoridae</taxon>
        <taxon>Alligatorinae</taxon>
        <taxon>Alligator</taxon>
    </lineage>
</organism>
<comment type="caution">
    <text evidence="2">The sequence shown here is derived from an EMBL/GenBank/DDBJ whole genome shotgun (WGS) entry which is preliminary data.</text>
</comment>
<dbReference type="EMBL" id="AKHW03004278">
    <property type="protein sequence ID" value="KYO30303.1"/>
    <property type="molecule type" value="Genomic_DNA"/>
</dbReference>
<gene>
    <name evidence="2" type="ORF">Y1Q_0022499</name>
</gene>
<sequence>MHSHFSEASNSASKTWTGWAELGRDNTVADFLSWCHLAEDHEEQHTAHLGKERPAREETAVGEESFLCQHPNHQYTC</sequence>
<feature type="compositionally biased region" description="Basic and acidic residues" evidence="1">
    <location>
        <begin position="43"/>
        <end position="59"/>
    </location>
</feature>